<dbReference type="GO" id="GO:0003700">
    <property type="term" value="F:DNA-binding transcription factor activity"/>
    <property type="evidence" value="ECO:0007669"/>
    <property type="project" value="InterPro"/>
</dbReference>
<dbReference type="PATRIC" id="fig|157838.3.peg.691"/>
<dbReference type="SMART" id="SM00347">
    <property type="entry name" value="HTH_MARR"/>
    <property type="match status" value="1"/>
</dbReference>
<dbReference type="GO" id="GO:0003677">
    <property type="term" value="F:DNA binding"/>
    <property type="evidence" value="ECO:0007669"/>
    <property type="project" value="UniProtKB-KW"/>
</dbReference>
<evidence type="ECO:0000259" key="2">
    <source>
        <dbReference type="PROSITE" id="PS50995"/>
    </source>
</evidence>
<evidence type="ECO:0000313" key="4">
    <source>
        <dbReference type="Proteomes" id="UP000051888"/>
    </source>
</evidence>
<protein>
    <recommendedName>
        <fullName evidence="2">HTH marR-type domain-containing protein</fullName>
    </recommendedName>
</protein>
<dbReference type="GO" id="GO:0006950">
    <property type="term" value="P:response to stress"/>
    <property type="evidence" value="ECO:0007669"/>
    <property type="project" value="TreeGrafter"/>
</dbReference>
<organism evidence="3 4">
    <name type="scientific">Heyndrickxia shackletonii</name>
    <dbReference type="NCBI Taxonomy" id="157838"/>
    <lineage>
        <taxon>Bacteria</taxon>
        <taxon>Bacillati</taxon>
        <taxon>Bacillota</taxon>
        <taxon>Bacilli</taxon>
        <taxon>Bacillales</taxon>
        <taxon>Bacillaceae</taxon>
        <taxon>Heyndrickxia</taxon>
    </lineage>
</organism>
<dbReference type="AlphaFoldDB" id="A0A0Q3WUX3"/>
<feature type="domain" description="HTH marR-type" evidence="2">
    <location>
        <begin position="8"/>
        <end position="144"/>
    </location>
</feature>
<dbReference type="PROSITE" id="PS50995">
    <property type="entry name" value="HTH_MARR_2"/>
    <property type="match status" value="1"/>
</dbReference>
<dbReference type="Proteomes" id="UP000051888">
    <property type="component" value="Unassembled WGS sequence"/>
</dbReference>
<dbReference type="Gene3D" id="1.10.10.10">
    <property type="entry name" value="Winged helix-like DNA-binding domain superfamily/Winged helix DNA-binding domain"/>
    <property type="match status" value="1"/>
</dbReference>
<accession>A0A0Q3WUX3</accession>
<comment type="caution">
    <text evidence="3">The sequence shown here is derived from an EMBL/GenBank/DDBJ whole genome shotgun (WGS) entry which is preliminary data.</text>
</comment>
<dbReference type="InterPro" id="IPR036388">
    <property type="entry name" value="WH-like_DNA-bd_sf"/>
</dbReference>
<dbReference type="RefSeq" id="WP_055738313.1">
    <property type="nucleotide sequence ID" value="NZ_JAAIWL010000016.1"/>
</dbReference>
<reference evidence="3 4" key="1">
    <citation type="submission" date="2015-09" db="EMBL/GenBank/DDBJ databases">
        <title>Genome sequencing project for genomic taxonomy and phylogenomics of Bacillus-like bacteria.</title>
        <authorList>
            <person name="Liu B."/>
            <person name="Wang J."/>
            <person name="Zhu Y."/>
            <person name="Liu G."/>
            <person name="Chen Q."/>
            <person name="Chen Z."/>
            <person name="Lan J."/>
            <person name="Che J."/>
            <person name="Ge C."/>
            <person name="Shi H."/>
            <person name="Pan Z."/>
            <person name="Liu X."/>
        </authorList>
    </citation>
    <scope>NUCLEOTIDE SEQUENCE [LARGE SCALE GENOMIC DNA]</scope>
    <source>
        <strain evidence="3 4">LMG 18435</strain>
    </source>
</reference>
<dbReference type="SUPFAM" id="SSF46785">
    <property type="entry name" value="Winged helix' DNA-binding domain"/>
    <property type="match status" value="1"/>
</dbReference>
<gene>
    <name evidence="3" type="ORF">AN964_03110</name>
</gene>
<keyword evidence="4" id="KW-1185">Reference proteome</keyword>
<proteinExistence type="predicted"/>
<dbReference type="Pfam" id="PF01047">
    <property type="entry name" value="MarR"/>
    <property type="match status" value="1"/>
</dbReference>
<evidence type="ECO:0000313" key="3">
    <source>
        <dbReference type="EMBL" id="KQL52618.1"/>
    </source>
</evidence>
<name>A0A0Q3WUX3_9BACI</name>
<dbReference type="InterPro" id="IPR000835">
    <property type="entry name" value="HTH_MarR-typ"/>
</dbReference>
<dbReference type="PANTHER" id="PTHR33164">
    <property type="entry name" value="TRANSCRIPTIONAL REGULATOR, MARR FAMILY"/>
    <property type="match status" value="1"/>
</dbReference>
<dbReference type="EMBL" id="LJJC01000004">
    <property type="protein sequence ID" value="KQL52618.1"/>
    <property type="molecule type" value="Genomic_DNA"/>
</dbReference>
<dbReference type="InterPro" id="IPR039422">
    <property type="entry name" value="MarR/SlyA-like"/>
</dbReference>
<evidence type="ECO:0000256" key="1">
    <source>
        <dbReference type="ARBA" id="ARBA00023125"/>
    </source>
</evidence>
<dbReference type="InterPro" id="IPR036390">
    <property type="entry name" value="WH_DNA-bd_sf"/>
</dbReference>
<keyword evidence="1" id="KW-0238">DNA-binding</keyword>
<dbReference type="PANTHER" id="PTHR33164:SF106">
    <property type="entry name" value="TRANSCRIPTIONAL REGULATORY PROTEIN"/>
    <property type="match status" value="1"/>
</dbReference>
<dbReference type="STRING" id="157838.AN964_03110"/>
<sequence length="157" mass="18165">MTEESLLKEEFIPSLIQELRKFSTVNLFFIEGIAAKLHLNATDLKCRDLLNYTGPISAGKLAKLTNLTTGAITGVIDRLEKVDLVERREDPNDRRRVIIHPLTHRASEIRELFKPLSNSLSELFKKYNEEELKLILDILVQFNEIYPQETRKLTNDE</sequence>
<dbReference type="OrthoDB" id="162531at2"/>